<dbReference type="EMBL" id="CSBK01004129">
    <property type="protein sequence ID" value="CPB58638.1"/>
    <property type="molecule type" value="Genomic_DNA"/>
</dbReference>
<protein>
    <submittedName>
        <fullName evidence="1">Uncharacterized protein</fullName>
    </submittedName>
</protein>
<gene>
    <name evidence="1" type="ORF">ERS007739_05325</name>
</gene>
<comment type="caution">
    <text evidence="1">The sequence shown here is derived from an EMBL/GenBank/DDBJ whole genome shotgun (WGS) entry which is preliminary data.</text>
</comment>
<sequence length="37" mass="4211">MCEQAPRTQDGNQFGRHLLGRFGQVLREFAGLARGHR</sequence>
<dbReference type="Proteomes" id="UP000039021">
    <property type="component" value="Unassembled WGS sequence"/>
</dbReference>
<evidence type="ECO:0000313" key="1">
    <source>
        <dbReference type="EMBL" id="CPB58638.1"/>
    </source>
</evidence>
<dbReference type="AlphaFoldDB" id="A0A916LH01"/>
<evidence type="ECO:0000313" key="2">
    <source>
        <dbReference type="Proteomes" id="UP000039021"/>
    </source>
</evidence>
<organism evidence="1 2">
    <name type="scientific">Mycobacterium tuberculosis</name>
    <dbReference type="NCBI Taxonomy" id="1773"/>
    <lineage>
        <taxon>Bacteria</taxon>
        <taxon>Bacillati</taxon>
        <taxon>Actinomycetota</taxon>
        <taxon>Actinomycetes</taxon>
        <taxon>Mycobacteriales</taxon>
        <taxon>Mycobacteriaceae</taxon>
        <taxon>Mycobacterium</taxon>
        <taxon>Mycobacterium tuberculosis complex</taxon>
    </lineage>
</organism>
<proteinExistence type="predicted"/>
<name>A0A916LH01_MYCTX</name>
<reference evidence="2" key="1">
    <citation type="submission" date="2015-03" db="EMBL/GenBank/DDBJ databases">
        <authorList>
            <consortium name="Pathogen Informatics"/>
        </authorList>
    </citation>
    <scope>NUCLEOTIDE SEQUENCE [LARGE SCALE GENOMIC DNA]</scope>
    <source>
        <strain evidence="2">N09902308</strain>
    </source>
</reference>
<accession>A0A916LH01</accession>